<dbReference type="PANTHER" id="PTHR25480:SF0">
    <property type="entry name" value="C-MAF-INDUCING PROTEIN"/>
    <property type="match status" value="1"/>
</dbReference>
<keyword evidence="4" id="KW-1185">Reference proteome</keyword>
<keyword evidence="1" id="KW-0812">Transmembrane</keyword>
<dbReference type="Proteomes" id="UP000597762">
    <property type="component" value="Unassembled WGS sequence"/>
</dbReference>
<evidence type="ECO:0000259" key="2">
    <source>
        <dbReference type="Pfam" id="PF23066"/>
    </source>
</evidence>
<reference evidence="3" key="1">
    <citation type="submission" date="2021-01" db="EMBL/GenBank/DDBJ databases">
        <authorList>
            <person name="Li R."/>
            <person name="Bekaert M."/>
        </authorList>
    </citation>
    <scope>NUCLEOTIDE SEQUENCE</scope>
    <source>
        <strain evidence="3">Farmed</strain>
    </source>
</reference>
<organism evidence="3 4">
    <name type="scientific">Acanthosepion pharaonis</name>
    <name type="common">Pharaoh cuttlefish</name>
    <name type="synonym">Sepia pharaonis</name>
    <dbReference type="NCBI Taxonomy" id="158019"/>
    <lineage>
        <taxon>Eukaryota</taxon>
        <taxon>Metazoa</taxon>
        <taxon>Spiralia</taxon>
        <taxon>Lophotrochozoa</taxon>
        <taxon>Mollusca</taxon>
        <taxon>Cephalopoda</taxon>
        <taxon>Coleoidea</taxon>
        <taxon>Decapodiformes</taxon>
        <taxon>Sepiida</taxon>
        <taxon>Sepiina</taxon>
        <taxon>Sepiidae</taxon>
        <taxon>Acanthosepion</taxon>
    </lineage>
</organism>
<dbReference type="InterPro" id="IPR052813">
    <property type="entry name" value="CMIP"/>
</dbReference>
<keyword evidence="1" id="KW-1133">Transmembrane helix</keyword>
<keyword evidence="1" id="KW-0472">Membrane</keyword>
<accession>A0A812CTA7</accession>
<feature type="transmembrane region" description="Helical" evidence="1">
    <location>
        <begin position="126"/>
        <end position="145"/>
    </location>
</feature>
<feature type="transmembrane region" description="Helical" evidence="1">
    <location>
        <begin position="157"/>
        <end position="181"/>
    </location>
</feature>
<dbReference type="OrthoDB" id="10056090at2759"/>
<dbReference type="Pfam" id="PF23066">
    <property type="entry name" value="PH_21"/>
    <property type="match status" value="1"/>
</dbReference>
<evidence type="ECO:0000313" key="3">
    <source>
        <dbReference type="EMBL" id="CAE1277433.1"/>
    </source>
</evidence>
<comment type="caution">
    <text evidence="3">The sequence shown here is derived from an EMBL/GenBank/DDBJ whole genome shotgun (WGS) entry which is preliminary data.</text>
</comment>
<feature type="domain" description="C-Maf-inducing protein PH" evidence="2">
    <location>
        <begin position="201"/>
        <end position="256"/>
    </location>
</feature>
<feature type="transmembrane region" description="Helical" evidence="1">
    <location>
        <begin position="188"/>
        <end position="208"/>
    </location>
</feature>
<dbReference type="AlphaFoldDB" id="A0A812CTA7"/>
<evidence type="ECO:0000256" key="1">
    <source>
        <dbReference type="SAM" id="Phobius"/>
    </source>
</evidence>
<gene>
    <name evidence="3" type="ORF">SPHA_40649</name>
</gene>
<feature type="transmembrane region" description="Helical" evidence="1">
    <location>
        <begin position="69"/>
        <end position="95"/>
    </location>
</feature>
<name>A0A812CTA7_ACAPH</name>
<dbReference type="EMBL" id="CAHIKZ030001925">
    <property type="protein sequence ID" value="CAE1277433.1"/>
    <property type="molecule type" value="Genomic_DNA"/>
</dbReference>
<sequence>MLLSVSFFFSLSLSLSISLSIEFCSTFILGSFGFFSLSSLTLPSPFRLFPLCASFFHLFFSLCASFFHLFFSLCASFSFISFSLSVLLSLSSLFLSLRASLSFISPCFSLFHLSVLLSLSSLRASLSFISPCFSLSFSLSLFHLSSSLSSLRASLSFISPCFSLFHLSVLLVLSFFLSLCFSLFHLSVLLVLSFFLSLCFSLSSVNMASSLPTGFMSSSIPYSSIEDIHTVSRWDAGHKFCIRITVQEGSVLLQKHVHKYEKLLKTARRPEVVVKEIKNMIDVSLNTPIHDTSVYQFPLELVSELLQSANSELTSKSAHENIIIALTPLLENNHPTQEICEFLIKHCKKSPRSSIVIDLFTPVAQRILKHNTDFGKLPNMRRFVQEYILALNSQNDGFKVVQAFVRNMHGQSSTCPHPRVLPNLVAVCLASIYSCYEEKKKGFLNNANISEEDWNKKLLCYIKMFETM</sequence>
<evidence type="ECO:0000313" key="4">
    <source>
        <dbReference type="Proteomes" id="UP000597762"/>
    </source>
</evidence>
<feature type="transmembrane region" description="Helical" evidence="1">
    <location>
        <begin position="101"/>
        <end position="119"/>
    </location>
</feature>
<dbReference type="InterPro" id="IPR056429">
    <property type="entry name" value="PH_CMIP"/>
</dbReference>
<proteinExistence type="predicted"/>
<protein>
    <submittedName>
        <fullName evidence="3">C-Maf-inducing protein</fullName>
    </submittedName>
</protein>
<dbReference type="PANTHER" id="PTHR25480">
    <property type="entry name" value="LEUCINE-RICH REPEAT-CONTAINING PROTEIN 73"/>
    <property type="match status" value="1"/>
</dbReference>